<dbReference type="HOGENOM" id="CLU_3421520_0_0_1"/>
<organism evidence="1 2">
    <name type="scientific">Tetranychus urticae</name>
    <name type="common">Two-spotted spider mite</name>
    <dbReference type="NCBI Taxonomy" id="32264"/>
    <lineage>
        <taxon>Eukaryota</taxon>
        <taxon>Metazoa</taxon>
        <taxon>Ecdysozoa</taxon>
        <taxon>Arthropoda</taxon>
        <taxon>Chelicerata</taxon>
        <taxon>Arachnida</taxon>
        <taxon>Acari</taxon>
        <taxon>Acariformes</taxon>
        <taxon>Trombidiformes</taxon>
        <taxon>Prostigmata</taxon>
        <taxon>Eleutherengona</taxon>
        <taxon>Raphignathae</taxon>
        <taxon>Tetranychoidea</taxon>
        <taxon>Tetranychidae</taxon>
        <taxon>Tetranychus</taxon>
    </lineage>
</organism>
<proteinExistence type="predicted"/>
<dbReference type="Proteomes" id="UP000015104">
    <property type="component" value="Unassembled WGS sequence"/>
</dbReference>
<dbReference type="EnsemblMetazoa" id="tetur03g07620.1">
    <property type="protein sequence ID" value="tetur03g07620.1"/>
    <property type="gene ID" value="tetur03g07620"/>
</dbReference>
<reference evidence="2" key="1">
    <citation type="submission" date="2011-08" db="EMBL/GenBank/DDBJ databases">
        <authorList>
            <person name="Rombauts S."/>
        </authorList>
    </citation>
    <scope>NUCLEOTIDE SEQUENCE</scope>
    <source>
        <strain evidence="2">London</strain>
    </source>
</reference>
<dbReference type="EMBL" id="CAEY01001141">
    <property type="status" value="NOT_ANNOTATED_CDS"/>
    <property type="molecule type" value="Genomic_DNA"/>
</dbReference>
<dbReference type="AlphaFoldDB" id="T1K0F7"/>
<sequence>MKSNNFNRVRIDNNLADCNVQVGS</sequence>
<evidence type="ECO:0000313" key="2">
    <source>
        <dbReference type="Proteomes" id="UP000015104"/>
    </source>
</evidence>
<evidence type="ECO:0000313" key="1">
    <source>
        <dbReference type="EnsemblMetazoa" id="tetur03g07620.1"/>
    </source>
</evidence>
<protein>
    <submittedName>
        <fullName evidence="1">Uncharacterized protein</fullName>
    </submittedName>
</protein>
<name>T1K0F7_TETUR</name>
<keyword evidence="2" id="KW-1185">Reference proteome</keyword>
<accession>T1K0F7</accession>
<reference evidence="1" key="2">
    <citation type="submission" date="2015-06" db="UniProtKB">
        <authorList>
            <consortium name="EnsemblMetazoa"/>
        </authorList>
    </citation>
    <scope>IDENTIFICATION</scope>
</reference>